<dbReference type="Proteomes" id="UP000799118">
    <property type="component" value="Unassembled WGS sequence"/>
</dbReference>
<feature type="compositionally biased region" description="Low complexity" evidence="1">
    <location>
        <begin position="10"/>
        <end position="20"/>
    </location>
</feature>
<feature type="compositionally biased region" description="Low complexity" evidence="1">
    <location>
        <begin position="50"/>
        <end position="62"/>
    </location>
</feature>
<gene>
    <name evidence="3" type="ORF">BT96DRAFT_954093</name>
</gene>
<keyword evidence="2" id="KW-0812">Transmembrane</keyword>
<keyword evidence="4" id="KW-1185">Reference proteome</keyword>
<name>A0A6A4IC40_9AGAR</name>
<proteinExistence type="predicted"/>
<accession>A0A6A4IC40</accession>
<protein>
    <submittedName>
        <fullName evidence="3">Uncharacterized protein</fullName>
    </submittedName>
</protein>
<evidence type="ECO:0000313" key="4">
    <source>
        <dbReference type="Proteomes" id="UP000799118"/>
    </source>
</evidence>
<feature type="transmembrane region" description="Helical" evidence="2">
    <location>
        <begin position="504"/>
        <end position="523"/>
    </location>
</feature>
<keyword evidence="2" id="KW-0472">Membrane</keyword>
<organism evidence="3 4">
    <name type="scientific">Gymnopus androsaceus JB14</name>
    <dbReference type="NCBI Taxonomy" id="1447944"/>
    <lineage>
        <taxon>Eukaryota</taxon>
        <taxon>Fungi</taxon>
        <taxon>Dikarya</taxon>
        <taxon>Basidiomycota</taxon>
        <taxon>Agaricomycotina</taxon>
        <taxon>Agaricomycetes</taxon>
        <taxon>Agaricomycetidae</taxon>
        <taxon>Agaricales</taxon>
        <taxon>Marasmiineae</taxon>
        <taxon>Omphalotaceae</taxon>
        <taxon>Gymnopus</taxon>
    </lineage>
</organism>
<reference evidence="3" key="1">
    <citation type="journal article" date="2019" name="Environ. Microbiol.">
        <title>Fungal ecological strategies reflected in gene transcription - a case study of two litter decomposers.</title>
        <authorList>
            <person name="Barbi F."/>
            <person name="Kohler A."/>
            <person name="Barry K."/>
            <person name="Baskaran P."/>
            <person name="Daum C."/>
            <person name="Fauchery L."/>
            <person name="Ihrmark K."/>
            <person name="Kuo A."/>
            <person name="LaButti K."/>
            <person name="Lipzen A."/>
            <person name="Morin E."/>
            <person name="Grigoriev I.V."/>
            <person name="Henrissat B."/>
            <person name="Lindahl B."/>
            <person name="Martin F."/>
        </authorList>
    </citation>
    <scope>NUCLEOTIDE SEQUENCE</scope>
    <source>
        <strain evidence="3">JB14</strain>
    </source>
</reference>
<feature type="transmembrane region" description="Helical" evidence="2">
    <location>
        <begin position="246"/>
        <end position="267"/>
    </location>
</feature>
<sequence length="1124" mass="127865">MAHEQDPLRRPSSSSSGPLSSYPPPPSPARFVRHPLLNASDTKKPASFPSNSTTTDSTTLTNNRHDLTTLDITDLMTSDDSHSDASTYDPKASRTLAMMTMIRSLSIHCLRSYPPHKPVPATQPPFSSKKTSSKPSMFAPMDRLAKSAMSLEDLEMNFQIPPWWRNRKTLLGSAVNLVIGLTGSSAIATYYSLQGVVNTVQVFALILSTIVPVTGNNLASDWRNLFLGTIPEVLALNFASTLTQSLIFLVIFMIIASGLLYHFFTVSRQCSRYNRLEGLQQVAQGKQWKIVLVTFLLTLIYLPMSIMAIHVLVWSDDLWVVPNPYTNATSFPPVVAEYRDPLDFCWTTTMKKDEINYAPVIVILSTIVVGMVSWFLLVKSSFNSFLQLSISFPIILRQVIKRSVPNVDSYTELGRRRTKSDMDIEYHRVLARDQNPFVFLYSALWSLLQSLILNNCLFRSASRTVVPIVRQVLLLTCTIGFFLAQCVLGPFLDPINNASEWISRMNYVLTATVALLVVLNVPGEDILNSYVLYAYFTIININPSRRLVKRIDVFSPRLAISYLSPHVKRRIWQESITTLILTSPECKIPSKQSMSFAQARGFEFPPYLLDFAGSPGERHVENLKILREVGSFEYRKAAALISGPDFERYRRVEIEIQNHFVGPDSYWRNPNDPVVPGRSGYFGNAWLIPFPPTVVMRYDNGNLAVIRDLGELELYVEQNSSRRIQRKREIRMALRALEGQTVQWPYKHITPVGAQLFCCCFRQKYNANTAVHYETCVLQIKRNGYLLWDKVELGSGFKIQLAYDKKVVMDGDLIGLTEDFELTSPLARFLALNEDLIFSRLGKLESLISGYRRHHQKECQHKAHVLSYRFLSQVYDNPRSPTGLAQSSIEFERDLRVRQLMLANEAVFEAAYARLYAVSTTETATWWYIFWDDLWRRNYDTISNLRLHETDFNPYYPSSIAYTPLPRPVLESFLTQRGLISTPPKRSDFFDSGFLNKLYLRLNETAFRGSSKAILFHLGDDKSELDMDGIDLEIQMDGPPSMMGTGGGTDHDDSSIIVRPAYIWEGVLTDPIQDHRWRRKRLFSKIPAYFGITPIWRVGSVSPGVSIDVRLDNGRYVLLDDVAY</sequence>
<feature type="transmembrane region" description="Helical" evidence="2">
    <location>
        <begin position="357"/>
        <end position="378"/>
    </location>
</feature>
<keyword evidence="2" id="KW-1133">Transmembrane helix</keyword>
<feature type="transmembrane region" description="Helical" evidence="2">
    <location>
        <begin position="472"/>
        <end position="492"/>
    </location>
</feature>
<evidence type="ECO:0000256" key="1">
    <source>
        <dbReference type="SAM" id="MobiDB-lite"/>
    </source>
</evidence>
<dbReference type="AlphaFoldDB" id="A0A6A4IC40"/>
<dbReference type="EMBL" id="ML769392">
    <property type="protein sequence ID" value="KAE9408129.1"/>
    <property type="molecule type" value="Genomic_DNA"/>
</dbReference>
<feature type="transmembrane region" description="Helical" evidence="2">
    <location>
        <begin position="288"/>
        <end position="313"/>
    </location>
</feature>
<dbReference type="OrthoDB" id="10261361at2759"/>
<feature type="region of interest" description="Disordered" evidence="1">
    <location>
        <begin position="1"/>
        <end position="62"/>
    </location>
</feature>
<feature type="transmembrane region" description="Helical" evidence="2">
    <location>
        <begin position="170"/>
        <end position="190"/>
    </location>
</feature>
<evidence type="ECO:0000256" key="2">
    <source>
        <dbReference type="SAM" id="Phobius"/>
    </source>
</evidence>
<feature type="region of interest" description="Disordered" evidence="1">
    <location>
        <begin position="116"/>
        <end position="136"/>
    </location>
</feature>
<feature type="compositionally biased region" description="Low complexity" evidence="1">
    <location>
        <begin position="124"/>
        <end position="136"/>
    </location>
</feature>
<evidence type="ECO:0000313" key="3">
    <source>
        <dbReference type="EMBL" id="KAE9408129.1"/>
    </source>
</evidence>